<dbReference type="PANTHER" id="PTHR45663:SF22">
    <property type="entry name" value="THIOREDOXIN X, CHLOROPLASTIC"/>
    <property type="match status" value="1"/>
</dbReference>
<reference evidence="7" key="1">
    <citation type="journal article" date="2016" name="Nat. Commun.">
        <title>The Gonium pectorale genome demonstrates co-option of cell cycle regulation during the evolution of multicellularity.</title>
        <authorList>
            <person name="Hanschen E.R."/>
            <person name="Marriage T.N."/>
            <person name="Ferris P.J."/>
            <person name="Hamaji T."/>
            <person name="Toyoda A."/>
            <person name="Fujiyama A."/>
            <person name="Neme R."/>
            <person name="Noguchi H."/>
            <person name="Minakuchi Y."/>
            <person name="Suzuki M."/>
            <person name="Kawai-Toyooka H."/>
            <person name="Smith D.R."/>
            <person name="Sparks H."/>
            <person name="Anderson J."/>
            <person name="Bakaric R."/>
            <person name="Luria V."/>
            <person name="Karger A."/>
            <person name="Kirschner M.W."/>
            <person name="Durand P.M."/>
            <person name="Michod R.E."/>
            <person name="Nozaki H."/>
            <person name="Olson B.J."/>
        </authorList>
    </citation>
    <scope>NUCLEOTIDE SEQUENCE [LARGE SCALE GENOMIC DNA]</scope>
    <source>
        <strain evidence="7">NIES-2863</strain>
    </source>
</reference>
<keyword evidence="2" id="KW-0249">Electron transport</keyword>
<dbReference type="PRINTS" id="PR00421">
    <property type="entry name" value="THIOREDOXIN"/>
</dbReference>
<dbReference type="PROSITE" id="PS00194">
    <property type="entry name" value="THIOREDOXIN_1"/>
    <property type="match status" value="1"/>
</dbReference>
<comment type="caution">
    <text evidence="6">The sequence shown here is derived from an EMBL/GenBank/DDBJ whole genome shotgun (WGS) entry which is preliminary data.</text>
</comment>
<dbReference type="AlphaFoldDB" id="A0A150GYL5"/>
<feature type="domain" description="Thioredoxin" evidence="5">
    <location>
        <begin position="25"/>
        <end position="142"/>
    </location>
</feature>
<evidence type="ECO:0000313" key="6">
    <source>
        <dbReference type="EMBL" id="KXZ54939.1"/>
    </source>
</evidence>
<dbReference type="InterPro" id="IPR013766">
    <property type="entry name" value="Thioredoxin_domain"/>
</dbReference>
<dbReference type="InterPro" id="IPR036249">
    <property type="entry name" value="Thioredoxin-like_sf"/>
</dbReference>
<accession>A0A150GYL5</accession>
<dbReference type="Pfam" id="PF00085">
    <property type="entry name" value="Thioredoxin"/>
    <property type="match status" value="1"/>
</dbReference>
<dbReference type="SUPFAM" id="SSF52833">
    <property type="entry name" value="Thioredoxin-like"/>
    <property type="match status" value="1"/>
</dbReference>
<organism evidence="6 7">
    <name type="scientific">Gonium pectorale</name>
    <name type="common">Green alga</name>
    <dbReference type="NCBI Taxonomy" id="33097"/>
    <lineage>
        <taxon>Eukaryota</taxon>
        <taxon>Viridiplantae</taxon>
        <taxon>Chlorophyta</taxon>
        <taxon>core chlorophytes</taxon>
        <taxon>Chlorophyceae</taxon>
        <taxon>CS clade</taxon>
        <taxon>Chlamydomonadales</taxon>
        <taxon>Volvocaceae</taxon>
        <taxon>Gonium</taxon>
    </lineage>
</organism>
<keyword evidence="7" id="KW-1185">Reference proteome</keyword>
<gene>
    <name evidence="6" type="ORF">GPECTOR_3g109</name>
</gene>
<dbReference type="Proteomes" id="UP000075714">
    <property type="component" value="Unassembled WGS sequence"/>
</dbReference>
<dbReference type="OrthoDB" id="19690at2759"/>
<dbReference type="GO" id="GO:0015035">
    <property type="term" value="F:protein-disulfide reductase activity"/>
    <property type="evidence" value="ECO:0007669"/>
    <property type="project" value="InterPro"/>
</dbReference>
<evidence type="ECO:0000256" key="4">
    <source>
        <dbReference type="ARBA" id="ARBA00023284"/>
    </source>
</evidence>
<protein>
    <recommendedName>
        <fullName evidence="5">Thioredoxin domain-containing protein</fullName>
    </recommendedName>
</protein>
<name>A0A150GYL5_GONPE</name>
<evidence type="ECO:0000256" key="2">
    <source>
        <dbReference type="ARBA" id="ARBA00022982"/>
    </source>
</evidence>
<evidence type="ECO:0000259" key="5">
    <source>
        <dbReference type="PROSITE" id="PS51352"/>
    </source>
</evidence>
<dbReference type="FunFam" id="3.40.30.10:FF:000001">
    <property type="entry name" value="Thioredoxin"/>
    <property type="match status" value="1"/>
</dbReference>
<dbReference type="InterPro" id="IPR005746">
    <property type="entry name" value="Thioredoxin"/>
</dbReference>
<dbReference type="Gene3D" id="3.40.30.10">
    <property type="entry name" value="Glutaredoxin"/>
    <property type="match status" value="1"/>
</dbReference>
<keyword evidence="1" id="KW-0813">Transport</keyword>
<dbReference type="EMBL" id="LSYV01000004">
    <property type="protein sequence ID" value="KXZ54939.1"/>
    <property type="molecule type" value="Genomic_DNA"/>
</dbReference>
<dbReference type="GO" id="GO:0005737">
    <property type="term" value="C:cytoplasm"/>
    <property type="evidence" value="ECO:0007669"/>
    <property type="project" value="TreeGrafter"/>
</dbReference>
<dbReference type="PROSITE" id="PS51352">
    <property type="entry name" value="THIOREDOXIN_2"/>
    <property type="match status" value="1"/>
</dbReference>
<dbReference type="PANTHER" id="PTHR45663">
    <property type="entry name" value="GEO12009P1"/>
    <property type="match status" value="1"/>
</dbReference>
<proteinExistence type="predicted"/>
<dbReference type="InterPro" id="IPR017937">
    <property type="entry name" value="Thioredoxin_CS"/>
</dbReference>
<evidence type="ECO:0000313" key="7">
    <source>
        <dbReference type="Proteomes" id="UP000075714"/>
    </source>
</evidence>
<dbReference type="NCBIfam" id="TIGR01068">
    <property type="entry name" value="thioredoxin"/>
    <property type="match status" value="1"/>
</dbReference>
<keyword evidence="4" id="KW-0676">Redox-active center</keyword>
<evidence type="ECO:0000256" key="1">
    <source>
        <dbReference type="ARBA" id="ARBA00022448"/>
    </source>
</evidence>
<sequence length="142" mass="15737">MLSSRSASHTASARRTAFGSARPAVRIHRSLPVTRVANIETASFDAEVLKSDKPVLVDFWASWCGPCKLVAPLMDWAEKEYDGKLKVVKIEHDKNPELIAKYKVYGLPTLIVFKDGEEVAGSKREGAITKVLLQQYLSKHGI</sequence>
<keyword evidence="3" id="KW-1015">Disulfide bond</keyword>
<dbReference type="STRING" id="33097.A0A150GYL5"/>
<evidence type="ECO:0000256" key="3">
    <source>
        <dbReference type="ARBA" id="ARBA00023157"/>
    </source>
</evidence>
<dbReference type="CDD" id="cd02947">
    <property type="entry name" value="TRX_family"/>
    <property type="match status" value="1"/>
</dbReference>